<evidence type="ECO:0000313" key="5">
    <source>
        <dbReference type="Proteomes" id="UP000761534"/>
    </source>
</evidence>
<dbReference type="PANTHER" id="PTHR43272:SF33">
    <property type="entry name" value="AMP-BINDING DOMAIN-CONTAINING PROTEIN-RELATED"/>
    <property type="match status" value="1"/>
</dbReference>
<dbReference type="GO" id="GO:0004467">
    <property type="term" value="F:long-chain fatty acid-CoA ligase activity"/>
    <property type="evidence" value="ECO:0007669"/>
    <property type="project" value="TreeGrafter"/>
</dbReference>
<dbReference type="InterPro" id="IPR042099">
    <property type="entry name" value="ANL_N_sf"/>
</dbReference>
<dbReference type="Gene3D" id="3.40.50.12780">
    <property type="entry name" value="N-terminal domain of ligase-like"/>
    <property type="match status" value="1"/>
</dbReference>
<dbReference type="InterPro" id="IPR020845">
    <property type="entry name" value="AMP-binding_CS"/>
</dbReference>
<evidence type="ECO:0000259" key="3">
    <source>
        <dbReference type="Pfam" id="PF00501"/>
    </source>
</evidence>
<keyword evidence="1" id="KW-0547">Nucleotide-binding</keyword>
<reference evidence="4" key="1">
    <citation type="journal article" date="2019" name="G3 (Bethesda)">
        <title>Genome Assemblies of Two Rare Opportunistic Yeast Pathogens: Diutina rugosa (syn. Candida rugosa) and Trichomonascus ciferrii (syn. Candida ciferrii).</title>
        <authorList>
            <person name="Mixao V."/>
            <person name="Saus E."/>
            <person name="Hansen A.P."/>
            <person name="Lass-Florl C."/>
            <person name="Gabaldon T."/>
        </authorList>
    </citation>
    <scope>NUCLEOTIDE SEQUENCE</scope>
    <source>
        <strain evidence="4">CBS 4856</strain>
    </source>
</reference>
<dbReference type="GO" id="GO:0005783">
    <property type="term" value="C:endoplasmic reticulum"/>
    <property type="evidence" value="ECO:0007669"/>
    <property type="project" value="TreeGrafter"/>
</dbReference>
<evidence type="ECO:0000256" key="2">
    <source>
        <dbReference type="ARBA" id="ARBA00022840"/>
    </source>
</evidence>
<feature type="domain" description="AMP-dependent synthetase/ligase" evidence="3">
    <location>
        <begin position="109"/>
        <end position="542"/>
    </location>
</feature>
<evidence type="ECO:0000256" key="1">
    <source>
        <dbReference type="ARBA" id="ARBA00022741"/>
    </source>
</evidence>
<sequence length="739" mass="81881">MPIDTFEFSAEVKKRLLDFPLVVPEGMSKDDDYYAQDRILAKQPLGKAQAIPVPGSKKPGYSEVYRNAASPDKLVSTYHPSITTLYEGFNAAVTKSANDPCLGERVYDYKIKGWSKQYHWQTYAEISKRRDNFGAGLVNVVSRHLDGLTPQQQKYIVSIYGPNCVNWIVADLGCQTQALPSVCLYDTLGPDTSEYILNFTESPVCIVSVANIPTILKLKPKLPNLKAVIALGPLKAELDHEAEGQSKKELLSAWAENVGVGLYAFDEIEKIGEQNPLAHNPPTRDDIYALNFTSGTTGNPKGALLTHANVVAGATMCRSSLKRDGDLRKESFFSFLPLAHIYERVTMNGSLLSGIKQGYPHGPLTEILDDIAVFKPSGVSMVPRVLNRIATTLKAMTIEAPGIGGYVSRKAYSAKVEHLRKTGSYNHPVYDALWSRKIRKALGFENLKIITSGSAPLSKENQEFLKVALAANVAQGYGLTESNSGISITQEDDRDTGACGPISITCEVRLRDVPDLEYTSDDKPEPRGEIMLRGPQIFRGYYQNDEKTLEAFDEEGWFHTGDVGKIDKYGRIFIIDRVKNFFKLAQGEYIGAEKIENVYTARSSLVAQLFIHGVSTETYLVGIVGVNPDSYAPFVSKLLNKRIQPTDTKALEETFADKTVRDAVLKALNDVVEPGVLQGFERVKNIRLAIEPLTIENDTITPTLKVKRNIAAKVFDKEIKEMYEEGPGEYKEKKPKSKL</sequence>
<name>A0A642V6C4_9ASCO</name>
<organism evidence="4 5">
    <name type="scientific">Trichomonascus ciferrii</name>
    <dbReference type="NCBI Taxonomy" id="44093"/>
    <lineage>
        <taxon>Eukaryota</taxon>
        <taxon>Fungi</taxon>
        <taxon>Dikarya</taxon>
        <taxon>Ascomycota</taxon>
        <taxon>Saccharomycotina</taxon>
        <taxon>Dipodascomycetes</taxon>
        <taxon>Dipodascales</taxon>
        <taxon>Trichomonascaceae</taxon>
        <taxon>Trichomonascus</taxon>
        <taxon>Trichomonascus ciferrii complex</taxon>
    </lineage>
</organism>
<keyword evidence="2" id="KW-0067">ATP-binding</keyword>
<dbReference type="Proteomes" id="UP000761534">
    <property type="component" value="Unassembled WGS sequence"/>
</dbReference>
<dbReference type="VEuPathDB" id="FungiDB:TRICI_002608"/>
<dbReference type="Pfam" id="PF00501">
    <property type="entry name" value="AMP-binding"/>
    <property type="match status" value="1"/>
</dbReference>
<proteinExistence type="predicted"/>
<dbReference type="InterPro" id="IPR000873">
    <property type="entry name" value="AMP-dep_synth/lig_dom"/>
</dbReference>
<accession>A0A642V6C4</accession>
<dbReference type="SUPFAM" id="SSF56801">
    <property type="entry name" value="Acetyl-CoA synthetase-like"/>
    <property type="match status" value="1"/>
</dbReference>
<gene>
    <name evidence="4" type="ORF">TRICI_002608</name>
</gene>
<dbReference type="EMBL" id="SWFS01000179">
    <property type="protein sequence ID" value="KAA8915251.1"/>
    <property type="molecule type" value="Genomic_DNA"/>
</dbReference>
<keyword evidence="5" id="KW-1185">Reference proteome</keyword>
<comment type="caution">
    <text evidence="4">The sequence shown here is derived from an EMBL/GenBank/DDBJ whole genome shotgun (WGS) entry which is preliminary data.</text>
</comment>
<dbReference type="GO" id="GO:0005524">
    <property type="term" value="F:ATP binding"/>
    <property type="evidence" value="ECO:0007669"/>
    <property type="project" value="UniProtKB-KW"/>
</dbReference>
<evidence type="ECO:0000313" key="4">
    <source>
        <dbReference type="EMBL" id="KAA8915251.1"/>
    </source>
</evidence>
<dbReference type="AlphaFoldDB" id="A0A642V6C4"/>
<dbReference type="GO" id="GO:0016020">
    <property type="term" value="C:membrane"/>
    <property type="evidence" value="ECO:0007669"/>
    <property type="project" value="TreeGrafter"/>
</dbReference>
<dbReference type="PANTHER" id="PTHR43272">
    <property type="entry name" value="LONG-CHAIN-FATTY-ACID--COA LIGASE"/>
    <property type="match status" value="1"/>
</dbReference>
<dbReference type="PROSITE" id="PS00455">
    <property type="entry name" value="AMP_BINDING"/>
    <property type="match status" value="1"/>
</dbReference>
<dbReference type="OrthoDB" id="1700726at2759"/>
<protein>
    <recommendedName>
        <fullName evidence="3">AMP-dependent synthetase/ligase domain-containing protein</fullName>
    </recommendedName>
</protein>